<name>A8A9D4_IGNH4</name>
<dbReference type="AlphaFoldDB" id="A8A9D4"/>
<protein>
    <submittedName>
        <fullName evidence="1">Uncharacterized protein</fullName>
    </submittedName>
</protein>
<reference evidence="1 2" key="1">
    <citation type="journal article" date="2008" name="Genome Biol.">
        <title>A genomic analysis of the archaeal system Ignicoccus hospitalis-Nanoarchaeum equitans.</title>
        <authorList>
            <person name="Podar M."/>
            <person name="Anderson I."/>
            <person name="Makarova K.S."/>
            <person name="Elkins J.G."/>
            <person name="Ivanova N."/>
            <person name="Wall M.A."/>
            <person name="Lykidis A."/>
            <person name="Mavromatis K."/>
            <person name="Sun H."/>
            <person name="Hudson M.E."/>
            <person name="Chen W."/>
            <person name="Deciu C."/>
            <person name="Hutchison D."/>
            <person name="Eads J.R."/>
            <person name="Anderson A."/>
            <person name="Fernandes F."/>
            <person name="Szeto E."/>
            <person name="Lapidus A."/>
            <person name="Kyrpides N.C."/>
            <person name="Saier M.H.Jr."/>
            <person name="Richardson P.M."/>
            <person name="Rachel R."/>
            <person name="Huber H."/>
            <person name="Eisen J.A."/>
            <person name="Koonin E.V."/>
            <person name="Keller M."/>
            <person name="Stetter K.O."/>
        </authorList>
    </citation>
    <scope>NUCLEOTIDE SEQUENCE [LARGE SCALE GENOMIC DNA]</scope>
    <source>
        <strain evidence="2">KIN4/I / DSM 18386 / JCM 14125</strain>
    </source>
</reference>
<dbReference type="OrthoDB" id="383961at2157"/>
<dbReference type="RefSeq" id="WP_011998388.1">
    <property type="nucleotide sequence ID" value="NC_009776.1"/>
</dbReference>
<accession>A8A9D4</accession>
<gene>
    <name evidence="1" type="ordered locus">Igni_0353</name>
</gene>
<dbReference type="HOGENOM" id="CLU_1444654_0_0_2"/>
<organism evidence="1 2">
    <name type="scientific">Ignicoccus hospitalis (strain KIN4/I / DSM 18386 / JCM 14125)</name>
    <dbReference type="NCBI Taxonomy" id="453591"/>
    <lineage>
        <taxon>Archaea</taxon>
        <taxon>Thermoproteota</taxon>
        <taxon>Thermoprotei</taxon>
        <taxon>Desulfurococcales</taxon>
        <taxon>Desulfurococcaceae</taxon>
        <taxon>Ignicoccus</taxon>
    </lineage>
</organism>
<keyword evidence="2" id="KW-1185">Reference proteome</keyword>
<dbReference type="Proteomes" id="UP000000262">
    <property type="component" value="Chromosome"/>
</dbReference>
<evidence type="ECO:0000313" key="2">
    <source>
        <dbReference type="Proteomes" id="UP000000262"/>
    </source>
</evidence>
<dbReference type="KEGG" id="iho:Igni_0353"/>
<dbReference type="STRING" id="453591.Igni_0353"/>
<proteinExistence type="predicted"/>
<dbReference type="EMBL" id="CP000816">
    <property type="protein sequence ID" value="ABU81536.1"/>
    <property type="molecule type" value="Genomic_DNA"/>
</dbReference>
<evidence type="ECO:0000313" key="1">
    <source>
        <dbReference type="EMBL" id="ABU81536.1"/>
    </source>
</evidence>
<dbReference type="eggNOG" id="arCOG07462">
    <property type="taxonomic scope" value="Archaea"/>
</dbReference>
<sequence length="187" mass="21511">MDVWKALEDAKASVNAKVEALERVRERIPFEGAKAVNLANVYTYMIDVLERISSILECLGNAKETNAVSVGKNYLRVRDSKWFVEVADGGVVLKRLNPALTITVTPESVRIATRTKEDKEIKREAVLTNSEFEIRRDKLEVKGRYADYDQVYENSYYIRKAFRELAREVMKKGEPLIQHMKFMNVSC</sequence>
<dbReference type="GeneID" id="5562333"/>